<dbReference type="GO" id="GO:0006508">
    <property type="term" value="P:proteolysis"/>
    <property type="evidence" value="ECO:0007669"/>
    <property type="project" value="UniProtKB-KW"/>
</dbReference>
<protein>
    <recommendedName>
        <fullName evidence="1">Dipeptidase</fullName>
        <ecNumber evidence="1">3.4.13.19</ecNumber>
    </recommendedName>
</protein>
<comment type="subcellular location">
    <subcellularLocation>
        <location evidence="1">Membrane</location>
        <topology evidence="1">Lipid-anchor</topology>
        <topology evidence="1">GPI-anchor</topology>
    </subcellularLocation>
</comment>
<gene>
    <name evidence="3" type="ORF">AFUS01_LOCUS11472</name>
</gene>
<dbReference type="OrthoDB" id="445695at2759"/>
<dbReference type="EMBL" id="CAJVCH010088312">
    <property type="protein sequence ID" value="CAG7722330.1"/>
    <property type="molecule type" value="Genomic_DNA"/>
</dbReference>
<dbReference type="GO" id="GO:0098552">
    <property type="term" value="C:side of membrane"/>
    <property type="evidence" value="ECO:0007669"/>
    <property type="project" value="UniProtKB-KW"/>
</dbReference>
<organism evidence="3 4">
    <name type="scientific">Allacma fusca</name>
    <dbReference type="NCBI Taxonomy" id="39272"/>
    <lineage>
        <taxon>Eukaryota</taxon>
        <taxon>Metazoa</taxon>
        <taxon>Ecdysozoa</taxon>
        <taxon>Arthropoda</taxon>
        <taxon>Hexapoda</taxon>
        <taxon>Collembola</taxon>
        <taxon>Symphypleona</taxon>
        <taxon>Sminthuridae</taxon>
        <taxon>Allacma</taxon>
    </lineage>
</organism>
<name>A0A8J2P369_9HEXA</name>
<dbReference type="AlphaFoldDB" id="A0A8J2P369"/>
<dbReference type="GO" id="GO:0070573">
    <property type="term" value="F:metallodipeptidase activity"/>
    <property type="evidence" value="ECO:0007669"/>
    <property type="project" value="InterPro"/>
</dbReference>
<keyword evidence="1" id="KW-0378">Hydrolase</keyword>
<comment type="catalytic activity">
    <reaction evidence="1">
        <text>an L-aminoacyl-L-amino acid + H2O = 2 an L-alpha-amino acid</text>
        <dbReference type="Rhea" id="RHEA:48940"/>
        <dbReference type="ChEBI" id="CHEBI:15377"/>
        <dbReference type="ChEBI" id="CHEBI:59869"/>
        <dbReference type="ChEBI" id="CHEBI:77460"/>
        <dbReference type="EC" id="3.4.13.19"/>
    </reaction>
</comment>
<sequence>MNVEKAILIIAASALLVATVLMTVNVLVNQLDNRKLSLEQRVQTILDNQPIIDGHNDLPWNIRNLAYNDLRRINLASDLSKHEIWGKVNTSYTDFPRLRKGRVGALFWGAYTDCSSQLKDSVEQTLEQIDLIKRLVKKYPNYLEFAFSAADIENAIENKKIASLIGIEGGHSIQFSFGILRMFYSMGARYMTLTHDCNTPWVDASPVDPSSVDKNPTLLPQNDGISEFGLRIVKEMNRLGMMIDISHVSQRAMEKALKHSVAPVIFSHSSARAICDHHRNVPDSVLRLVKKTNSIVMVTFSSAVVRCDGTRGNVSDVVKHIQHIRSITGPEHIGLGGAYDGGDVFPKGLEDCSKYPNLFKALLKTGDWTVEDLEKLAGKNILRVFQAVEQKRNELKDQEMEQGFINGEELDKKKVNLTCITANFER</sequence>
<dbReference type="Pfam" id="PF01244">
    <property type="entry name" value="Peptidase_M19"/>
    <property type="match status" value="1"/>
</dbReference>
<proteinExistence type="inferred from homology"/>
<comment type="cofactor">
    <cofactor evidence="1">
        <name>Zn(2+)</name>
        <dbReference type="ChEBI" id="CHEBI:29105"/>
    </cofactor>
</comment>
<keyword evidence="2" id="KW-1133">Transmembrane helix</keyword>
<keyword evidence="1" id="KW-0479">Metal-binding</keyword>
<reference evidence="3" key="1">
    <citation type="submission" date="2021-06" db="EMBL/GenBank/DDBJ databases">
        <authorList>
            <person name="Hodson N. C."/>
            <person name="Mongue J. A."/>
            <person name="Jaron S. K."/>
        </authorList>
    </citation>
    <scope>NUCLEOTIDE SEQUENCE</scope>
</reference>
<evidence type="ECO:0000313" key="4">
    <source>
        <dbReference type="Proteomes" id="UP000708208"/>
    </source>
</evidence>
<dbReference type="Proteomes" id="UP000708208">
    <property type="component" value="Unassembled WGS sequence"/>
</dbReference>
<comment type="similarity">
    <text evidence="1">Belongs to the metallo-dependent hydrolases superfamily. Peptidase M19 family.</text>
</comment>
<keyword evidence="1" id="KW-0325">Glycoprotein</keyword>
<dbReference type="InterPro" id="IPR008257">
    <property type="entry name" value="Pept_M19"/>
</dbReference>
<dbReference type="PANTHER" id="PTHR10443:SF45">
    <property type="entry name" value="DIPEPTIDASE"/>
    <property type="match status" value="1"/>
</dbReference>
<comment type="caution">
    <text evidence="3">The sequence shown here is derived from an EMBL/GenBank/DDBJ whole genome shotgun (WGS) entry which is preliminary data.</text>
</comment>
<keyword evidence="1" id="KW-0449">Lipoprotein</keyword>
<keyword evidence="1" id="KW-0645">Protease</keyword>
<evidence type="ECO:0000313" key="3">
    <source>
        <dbReference type="EMBL" id="CAG7722330.1"/>
    </source>
</evidence>
<keyword evidence="1" id="KW-1015">Disulfide bond</keyword>
<keyword evidence="1" id="KW-0336">GPI-anchor</keyword>
<accession>A0A8J2P369</accession>
<keyword evidence="2" id="KW-0472">Membrane</keyword>
<dbReference type="CDD" id="cd01301">
    <property type="entry name" value="rDP_like"/>
    <property type="match status" value="1"/>
</dbReference>
<keyword evidence="1" id="KW-0862">Zinc</keyword>
<keyword evidence="2" id="KW-0812">Transmembrane</keyword>
<dbReference type="GO" id="GO:0046872">
    <property type="term" value="F:metal ion binding"/>
    <property type="evidence" value="ECO:0007669"/>
    <property type="project" value="UniProtKB-UniRule"/>
</dbReference>
<keyword evidence="1" id="KW-0224">Dipeptidase</keyword>
<comment type="subunit">
    <text evidence="1">Homodimer; disulfide-linked.</text>
</comment>
<feature type="transmembrane region" description="Helical" evidence="2">
    <location>
        <begin position="6"/>
        <end position="28"/>
    </location>
</feature>
<dbReference type="PROSITE" id="PS51365">
    <property type="entry name" value="RENAL_DIPEPTIDASE_2"/>
    <property type="match status" value="1"/>
</dbReference>
<dbReference type="EC" id="3.4.13.19" evidence="1"/>
<dbReference type="PANTHER" id="PTHR10443">
    <property type="entry name" value="MICROSOMAL DIPEPTIDASE"/>
    <property type="match status" value="1"/>
</dbReference>
<keyword evidence="1" id="KW-0482">Metalloprotease</keyword>
<evidence type="ECO:0000256" key="2">
    <source>
        <dbReference type="SAM" id="Phobius"/>
    </source>
</evidence>
<evidence type="ECO:0000256" key="1">
    <source>
        <dbReference type="RuleBase" id="RU341113"/>
    </source>
</evidence>
<keyword evidence="4" id="KW-1185">Reference proteome</keyword>